<dbReference type="Gene3D" id="3.90.226.10">
    <property type="entry name" value="2-enoyl-CoA Hydratase, Chain A, domain 1"/>
    <property type="match status" value="1"/>
</dbReference>
<comment type="caution">
    <text evidence="2">The sequence shown here is derived from an EMBL/GenBank/DDBJ whole genome shotgun (WGS) entry which is preliminary data.</text>
</comment>
<protein>
    <recommendedName>
        <fullName evidence="1">Transketolase N-terminal domain-containing protein</fullName>
    </recommendedName>
</protein>
<evidence type="ECO:0000259" key="1">
    <source>
        <dbReference type="Pfam" id="PF00456"/>
    </source>
</evidence>
<dbReference type="InterPro" id="IPR005474">
    <property type="entry name" value="Transketolase_N"/>
</dbReference>
<dbReference type="SUPFAM" id="SSF52518">
    <property type="entry name" value="Thiamin diphosphate-binding fold (THDP-binding)"/>
    <property type="match status" value="1"/>
</dbReference>
<dbReference type="InterPro" id="IPR033247">
    <property type="entry name" value="Transketolase_fam"/>
</dbReference>
<dbReference type="EMBL" id="JAGKQM010000016">
    <property type="protein sequence ID" value="KAH0874209.1"/>
    <property type="molecule type" value="Genomic_DNA"/>
</dbReference>
<organism evidence="2 3">
    <name type="scientific">Brassica napus</name>
    <name type="common">Rape</name>
    <dbReference type="NCBI Taxonomy" id="3708"/>
    <lineage>
        <taxon>Eukaryota</taxon>
        <taxon>Viridiplantae</taxon>
        <taxon>Streptophyta</taxon>
        <taxon>Embryophyta</taxon>
        <taxon>Tracheophyta</taxon>
        <taxon>Spermatophyta</taxon>
        <taxon>Magnoliopsida</taxon>
        <taxon>eudicotyledons</taxon>
        <taxon>Gunneridae</taxon>
        <taxon>Pentapetalae</taxon>
        <taxon>rosids</taxon>
        <taxon>malvids</taxon>
        <taxon>Brassicales</taxon>
        <taxon>Brassicaceae</taxon>
        <taxon>Brassiceae</taxon>
        <taxon>Brassica</taxon>
    </lineage>
</organism>
<evidence type="ECO:0000313" key="3">
    <source>
        <dbReference type="Proteomes" id="UP000824890"/>
    </source>
</evidence>
<accession>A0ABQ7Z246</accession>
<dbReference type="InterPro" id="IPR029061">
    <property type="entry name" value="THDP-binding"/>
</dbReference>
<dbReference type="Pfam" id="PF00456">
    <property type="entry name" value="Transketolase_N"/>
    <property type="match status" value="2"/>
</dbReference>
<dbReference type="Gene3D" id="3.40.50.970">
    <property type="match status" value="1"/>
</dbReference>
<proteinExistence type="predicted"/>
<sequence length="410" mass="45207">MSKCILDVPRPVGPTRILGERYSGTHQIHFLPSVTYMAAVIKEENRISNIGESDGDSVTGGASGRFSLKEAAVPVLRFSIGHLLLTRGIFLIGYRRSDVVTRVGVRLHKLYRNWEEDPNIGGSGRAFCAGGDIVSIYHLRKRGSPDAIFWTLCTKVQTSLHRLMKSTWKDLCGDELAAGNGDSNYQRIFAKPEKQSFDATQQQGLIHHGLITRVRYFSGNLVLKHCFPCMLLVTLRCMLQVEKLKNEVKQRISEVPLGFGLFTVHHRVGHPENFETPGIEVITGPLGQGIANAVGLPLAEKHLAARFNKPDAEVVDHYTRRVFSNEAASLAGHWRLGKLIAFYGDNHISIDGDGDGINTGYVEISAAIKEAKAVTDKSTLIKLVMNLPTRQNSCCVHGAALGEKEVWMAL</sequence>
<dbReference type="PANTHER" id="PTHR43522">
    <property type="entry name" value="TRANSKETOLASE"/>
    <property type="match status" value="1"/>
</dbReference>
<feature type="domain" description="Transketolase N-terminal" evidence="1">
    <location>
        <begin position="268"/>
        <end position="359"/>
    </location>
</feature>
<dbReference type="Proteomes" id="UP000824890">
    <property type="component" value="Unassembled WGS sequence"/>
</dbReference>
<keyword evidence="3" id="KW-1185">Reference proteome</keyword>
<evidence type="ECO:0000313" key="2">
    <source>
        <dbReference type="EMBL" id="KAH0874209.1"/>
    </source>
</evidence>
<gene>
    <name evidence="2" type="ORF">HID58_071571</name>
</gene>
<dbReference type="PANTHER" id="PTHR43522:SF14">
    <property type="entry name" value="TRANSKETOLASE-1, CHLOROPLASTIC"/>
    <property type="match status" value="1"/>
</dbReference>
<reference evidence="2 3" key="1">
    <citation type="submission" date="2021-05" db="EMBL/GenBank/DDBJ databases">
        <title>Genome Assembly of Synthetic Allotetraploid Brassica napus Reveals Homoeologous Exchanges between Subgenomes.</title>
        <authorList>
            <person name="Davis J.T."/>
        </authorList>
    </citation>
    <scope>NUCLEOTIDE SEQUENCE [LARGE SCALE GENOMIC DNA]</scope>
    <source>
        <strain evidence="3">cv. Da-Ae</strain>
        <tissue evidence="2">Seedling</tissue>
    </source>
</reference>
<feature type="domain" description="Transketolase N-terminal" evidence="1">
    <location>
        <begin position="361"/>
        <end position="406"/>
    </location>
</feature>
<name>A0ABQ7Z246_BRANA</name>